<keyword evidence="1" id="KW-0547">Nucleotide-binding</keyword>
<dbReference type="GO" id="GO:0000723">
    <property type="term" value="P:telomere maintenance"/>
    <property type="evidence" value="ECO:0007669"/>
    <property type="project" value="InterPro"/>
</dbReference>
<comment type="similarity">
    <text evidence="1">Belongs to the helicase family.</text>
</comment>
<dbReference type="InterPro" id="IPR010285">
    <property type="entry name" value="DNA_helicase_pif1-like_DEAD"/>
</dbReference>
<dbReference type="GO" id="GO:0006310">
    <property type="term" value="P:DNA recombination"/>
    <property type="evidence" value="ECO:0007669"/>
    <property type="project" value="UniProtKB-KW"/>
</dbReference>
<dbReference type="GO" id="GO:0006281">
    <property type="term" value="P:DNA repair"/>
    <property type="evidence" value="ECO:0007669"/>
    <property type="project" value="UniProtKB-KW"/>
</dbReference>
<comment type="catalytic activity">
    <reaction evidence="1">
        <text>ATP + H2O = ADP + phosphate + H(+)</text>
        <dbReference type="Rhea" id="RHEA:13065"/>
        <dbReference type="ChEBI" id="CHEBI:15377"/>
        <dbReference type="ChEBI" id="CHEBI:15378"/>
        <dbReference type="ChEBI" id="CHEBI:30616"/>
        <dbReference type="ChEBI" id="CHEBI:43474"/>
        <dbReference type="ChEBI" id="CHEBI:456216"/>
        <dbReference type="EC" id="5.6.2.3"/>
    </reaction>
</comment>
<name>A0AAD4SL17_9MAGN</name>
<keyword evidence="1" id="KW-0378">Hydrolase</keyword>
<evidence type="ECO:0000259" key="3">
    <source>
        <dbReference type="Pfam" id="PF21530"/>
    </source>
</evidence>
<evidence type="ECO:0000313" key="4">
    <source>
        <dbReference type="EMBL" id="KAI3910996.1"/>
    </source>
</evidence>
<gene>
    <name evidence="4" type="ORF">MKW98_015653</name>
</gene>
<dbReference type="Proteomes" id="UP001202328">
    <property type="component" value="Unassembled WGS sequence"/>
</dbReference>
<dbReference type="GO" id="GO:0043139">
    <property type="term" value="F:5'-3' DNA helicase activity"/>
    <property type="evidence" value="ECO:0007669"/>
    <property type="project" value="UniProtKB-EC"/>
</dbReference>
<dbReference type="Pfam" id="PF21530">
    <property type="entry name" value="Pif1_2B_dom"/>
    <property type="match status" value="1"/>
</dbReference>
<dbReference type="AlphaFoldDB" id="A0AAD4SL17"/>
<dbReference type="Pfam" id="PF05970">
    <property type="entry name" value="PIF1"/>
    <property type="match status" value="1"/>
</dbReference>
<dbReference type="InterPro" id="IPR027417">
    <property type="entry name" value="P-loop_NTPase"/>
</dbReference>
<keyword evidence="1" id="KW-0227">DNA damage</keyword>
<keyword evidence="1" id="KW-0234">DNA repair</keyword>
<keyword evidence="1" id="KW-0067">ATP-binding</keyword>
<evidence type="ECO:0000256" key="1">
    <source>
        <dbReference type="RuleBase" id="RU363044"/>
    </source>
</evidence>
<keyword evidence="1" id="KW-0233">DNA recombination</keyword>
<comment type="cofactor">
    <cofactor evidence="1">
        <name>Mg(2+)</name>
        <dbReference type="ChEBI" id="CHEBI:18420"/>
    </cofactor>
</comment>
<reference evidence="4" key="1">
    <citation type="submission" date="2022-04" db="EMBL/GenBank/DDBJ databases">
        <title>A functionally conserved STORR gene fusion in Papaver species that diverged 16.8 million years ago.</title>
        <authorList>
            <person name="Catania T."/>
        </authorList>
    </citation>
    <scope>NUCLEOTIDE SEQUENCE</scope>
    <source>
        <strain evidence="4">S-188037</strain>
    </source>
</reference>
<keyword evidence="5" id="KW-1185">Reference proteome</keyword>
<evidence type="ECO:0000259" key="2">
    <source>
        <dbReference type="Pfam" id="PF05970"/>
    </source>
</evidence>
<feature type="domain" description="DNA helicase Pif1-like 2B" evidence="3">
    <location>
        <begin position="158"/>
        <end position="203"/>
    </location>
</feature>
<dbReference type="PANTHER" id="PTHR10492">
    <property type="match status" value="1"/>
</dbReference>
<sequence>MQHRHCVEAVNRLLQDIHENKKDDFGGVTVVMGRDFRQTLPVITNGAYADFLLKVSSEPVDKVDLPSAVNVCKNRRELITKLYPCLTKTQIWRGDEACHDQVSEEELTNGMILTARNDDVNEINVEALNFLDGDTHTYLAADRLTPDKSGRIPPISNEFLQNLNPPGMPLFKLQLKVGCPIILMRNLAPSEGICNGTRLLVTHCGKYLIQAKNLTGKKSKIGEKVMLPRISFQPNISELNINMLRRQFPIRLPYAMTINKSQGQSVQHVGIDLKTHVFCHGQLYVAFSRCTAARRITVLPEDKSNDLKATNVVFQDVLL</sequence>
<dbReference type="GO" id="GO:0005524">
    <property type="term" value="F:ATP binding"/>
    <property type="evidence" value="ECO:0007669"/>
    <property type="project" value="UniProtKB-KW"/>
</dbReference>
<feature type="domain" description="DNA helicase Pif1-like DEAD-box helicase" evidence="2">
    <location>
        <begin position="1"/>
        <end position="52"/>
    </location>
</feature>
<dbReference type="SUPFAM" id="SSF52540">
    <property type="entry name" value="P-loop containing nucleoside triphosphate hydrolases"/>
    <property type="match status" value="1"/>
</dbReference>
<keyword evidence="1" id="KW-0347">Helicase</keyword>
<dbReference type="Gene3D" id="3.40.50.300">
    <property type="entry name" value="P-loop containing nucleotide triphosphate hydrolases"/>
    <property type="match status" value="1"/>
</dbReference>
<comment type="caution">
    <text evidence="4">The sequence shown here is derived from an EMBL/GenBank/DDBJ whole genome shotgun (WGS) entry which is preliminary data.</text>
</comment>
<organism evidence="4 5">
    <name type="scientific">Papaver atlanticum</name>
    <dbReference type="NCBI Taxonomy" id="357466"/>
    <lineage>
        <taxon>Eukaryota</taxon>
        <taxon>Viridiplantae</taxon>
        <taxon>Streptophyta</taxon>
        <taxon>Embryophyta</taxon>
        <taxon>Tracheophyta</taxon>
        <taxon>Spermatophyta</taxon>
        <taxon>Magnoliopsida</taxon>
        <taxon>Ranunculales</taxon>
        <taxon>Papaveraceae</taxon>
        <taxon>Papaveroideae</taxon>
        <taxon>Papaver</taxon>
    </lineage>
</organism>
<dbReference type="EMBL" id="JAJJMB010010084">
    <property type="protein sequence ID" value="KAI3910996.1"/>
    <property type="molecule type" value="Genomic_DNA"/>
</dbReference>
<dbReference type="EC" id="5.6.2.3" evidence="1"/>
<dbReference type="InterPro" id="IPR049163">
    <property type="entry name" value="Pif1-like_2B_dom"/>
</dbReference>
<protein>
    <recommendedName>
        <fullName evidence="1">ATP-dependent DNA helicase</fullName>
        <ecNumber evidence="1">5.6.2.3</ecNumber>
    </recommendedName>
</protein>
<accession>A0AAD4SL17</accession>
<proteinExistence type="inferred from homology"/>
<dbReference type="GO" id="GO:0016787">
    <property type="term" value="F:hydrolase activity"/>
    <property type="evidence" value="ECO:0007669"/>
    <property type="project" value="UniProtKB-KW"/>
</dbReference>
<evidence type="ECO:0000313" key="5">
    <source>
        <dbReference type="Proteomes" id="UP001202328"/>
    </source>
</evidence>
<dbReference type="CDD" id="cd18809">
    <property type="entry name" value="SF1_C_RecD"/>
    <property type="match status" value="1"/>
</dbReference>